<sequence length="114" mass="12966">MGSLGKARSSINSRVMFYGGIEDMYTHHHQQQPHFLESCFLCHKPLGPNNDIFMYRGNTPFCSEECRQEQIETDEAKERCRNLSTSYRAHRKVDNPTNSGSKKPVQSGTTLVVA</sequence>
<dbReference type="GO" id="GO:0008270">
    <property type="term" value="F:zinc ion binding"/>
    <property type="evidence" value="ECO:0007669"/>
    <property type="project" value="UniProtKB-KW"/>
</dbReference>
<gene>
    <name evidence="7" type="ORF">RND81_03G193800</name>
</gene>
<dbReference type="PANTHER" id="PTHR46057">
    <property type="entry name" value="FCS-LIKE ZINC FINGER 1-RELATED"/>
    <property type="match status" value="1"/>
</dbReference>
<keyword evidence="8" id="KW-1185">Reference proteome</keyword>
<dbReference type="InterPro" id="IPR044533">
    <property type="entry name" value="FLZ1/2/3"/>
</dbReference>
<dbReference type="InterPro" id="IPR007650">
    <property type="entry name" value="Zf-FLZ_dom"/>
</dbReference>
<evidence type="ECO:0000259" key="6">
    <source>
        <dbReference type="PROSITE" id="PS51795"/>
    </source>
</evidence>
<feature type="compositionally biased region" description="Polar residues" evidence="5">
    <location>
        <begin position="95"/>
        <end position="114"/>
    </location>
</feature>
<dbReference type="PANTHER" id="PTHR46057:SF13">
    <property type="entry name" value="FLZ-TYPE DOMAIN-CONTAINING PROTEIN"/>
    <property type="match status" value="1"/>
</dbReference>
<proteinExistence type="inferred from homology"/>
<feature type="domain" description="FLZ-type" evidence="6">
    <location>
        <begin position="34"/>
        <end position="78"/>
    </location>
</feature>
<protein>
    <recommendedName>
        <fullName evidence="6">FLZ-type domain-containing protein</fullName>
    </recommendedName>
</protein>
<dbReference type="Proteomes" id="UP001443914">
    <property type="component" value="Unassembled WGS sequence"/>
</dbReference>
<accession>A0AAW1M8J4</accession>
<evidence type="ECO:0000256" key="1">
    <source>
        <dbReference type="ARBA" id="ARBA00009374"/>
    </source>
</evidence>
<evidence type="ECO:0000256" key="5">
    <source>
        <dbReference type="SAM" id="MobiDB-lite"/>
    </source>
</evidence>
<organism evidence="7 8">
    <name type="scientific">Saponaria officinalis</name>
    <name type="common">Common soapwort</name>
    <name type="synonym">Lychnis saponaria</name>
    <dbReference type="NCBI Taxonomy" id="3572"/>
    <lineage>
        <taxon>Eukaryota</taxon>
        <taxon>Viridiplantae</taxon>
        <taxon>Streptophyta</taxon>
        <taxon>Embryophyta</taxon>
        <taxon>Tracheophyta</taxon>
        <taxon>Spermatophyta</taxon>
        <taxon>Magnoliopsida</taxon>
        <taxon>eudicotyledons</taxon>
        <taxon>Gunneridae</taxon>
        <taxon>Pentapetalae</taxon>
        <taxon>Caryophyllales</taxon>
        <taxon>Caryophyllaceae</taxon>
        <taxon>Caryophylleae</taxon>
        <taxon>Saponaria</taxon>
    </lineage>
</organism>
<name>A0AAW1M8J4_SAPOF</name>
<dbReference type="Pfam" id="PF04570">
    <property type="entry name" value="zf-FLZ"/>
    <property type="match status" value="1"/>
</dbReference>
<dbReference type="AlphaFoldDB" id="A0AAW1M8J4"/>
<evidence type="ECO:0000313" key="7">
    <source>
        <dbReference type="EMBL" id="KAK9742726.1"/>
    </source>
</evidence>
<feature type="region of interest" description="Disordered" evidence="5">
    <location>
        <begin position="87"/>
        <end position="114"/>
    </location>
</feature>
<evidence type="ECO:0000256" key="4">
    <source>
        <dbReference type="PROSITE-ProRule" id="PRU01131"/>
    </source>
</evidence>
<evidence type="ECO:0000313" key="8">
    <source>
        <dbReference type="Proteomes" id="UP001443914"/>
    </source>
</evidence>
<evidence type="ECO:0000256" key="3">
    <source>
        <dbReference type="ARBA" id="ARBA00022771"/>
    </source>
</evidence>
<comment type="caution">
    <text evidence="7">The sequence shown here is derived from an EMBL/GenBank/DDBJ whole genome shotgun (WGS) entry which is preliminary data.</text>
</comment>
<keyword evidence="3" id="KW-0862">Zinc</keyword>
<evidence type="ECO:0000256" key="2">
    <source>
        <dbReference type="ARBA" id="ARBA00022723"/>
    </source>
</evidence>
<reference evidence="7" key="1">
    <citation type="submission" date="2024-03" db="EMBL/GenBank/DDBJ databases">
        <title>WGS assembly of Saponaria officinalis var. Norfolk2.</title>
        <authorList>
            <person name="Jenkins J."/>
            <person name="Shu S."/>
            <person name="Grimwood J."/>
            <person name="Barry K."/>
            <person name="Goodstein D."/>
            <person name="Schmutz J."/>
            <person name="Leebens-Mack J."/>
            <person name="Osbourn A."/>
        </authorList>
    </citation>
    <scope>NUCLEOTIDE SEQUENCE [LARGE SCALE GENOMIC DNA]</scope>
    <source>
        <strain evidence="7">JIC</strain>
    </source>
</reference>
<feature type="zinc finger region" description="FLZ-type" evidence="4">
    <location>
        <begin position="34"/>
        <end position="78"/>
    </location>
</feature>
<dbReference type="PROSITE" id="PS51795">
    <property type="entry name" value="ZF_FLZ"/>
    <property type="match status" value="1"/>
</dbReference>
<keyword evidence="2" id="KW-0479">Metal-binding</keyword>
<comment type="similarity">
    <text evidence="1">Belongs to the FLZ family.</text>
</comment>
<keyword evidence="3" id="KW-0863">Zinc-finger</keyword>
<dbReference type="EMBL" id="JBDFQZ010000003">
    <property type="protein sequence ID" value="KAK9742726.1"/>
    <property type="molecule type" value="Genomic_DNA"/>
</dbReference>